<dbReference type="Gramene" id="Kaladp0079s0149.1.v1.1">
    <property type="protein sequence ID" value="Kaladp0079s0149.1.v1.1"/>
    <property type="gene ID" value="Kaladp0079s0149.v1.1"/>
</dbReference>
<evidence type="ECO:0000313" key="4">
    <source>
        <dbReference type="Proteomes" id="UP000594263"/>
    </source>
</evidence>
<keyword evidence="2" id="KW-0812">Transmembrane</keyword>
<dbReference type="EnsemblPlants" id="Kaladp0079s0149.1.v1.1">
    <property type="protein sequence ID" value="Kaladp0079s0149.1.v1.1"/>
    <property type="gene ID" value="Kaladp0079s0149.v1.1"/>
</dbReference>
<name>A0A7N0URE5_KALFE</name>
<dbReference type="Proteomes" id="UP000594263">
    <property type="component" value="Unplaced"/>
</dbReference>
<evidence type="ECO:0000256" key="1">
    <source>
        <dbReference type="SAM" id="MobiDB-lite"/>
    </source>
</evidence>
<protein>
    <submittedName>
        <fullName evidence="3">Uncharacterized protein</fullName>
    </submittedName>
</protein>
<evidence type="ECO:0000313" key="3">
    <source>
        <dbReference type="EnsemblPlants" id="Kaladp0079s0149.1.v1.1"/>
    </source>
</evidence>
<reference evidence="3" key="1">
    <citation type="submission" date="2021-01" db="UniProtKB">
        <authorList>
            <consortium name="EnsemblPlants"/>
        </authorList>
    </citation>
    <scope>IDENTIFICATION</scope>
</reference>
<evidence type="ECO:0000256" key="2">
    <source>
        <dbReference type="SAM" id="Phobius"/>
    </source>
</evidence>
<keyword evidence="4" id="KW-1185">Reference proteome</keyword>
<keyword evidence="2" id="KW-1133">Transmembrane helix</keyword>
<sequence>MVHFGGGSLIGASGLQWLVWIQLIVTFLLILLLYCFSLYALEIGDEDGTVSSAEELKSQDCCSGGVGRLLFGRHGAAGTGNLSGVDGETGFLQSRLKVGGSSSIKCEISTSSTNRRIVGNQDRTEGDAASVKDRTSNQGAPEAHYHPCSLFKFAREAFLKCLGLDCLAEDPRSRRRSKND</sequence>
<proteinExistence type="predicted"/>
<accession>A0A7N0URE5</accession>
<feature type="transmembrane region" description="Helical" evidence="2">
    <location>
        <begin position="20"/>
        <end position="41"/>
    </location>
</feature>
<organism evidence="3 4">
    <name type="scientific">Kalanchoe fedtschenkoi</name>
    <name type="common">Lavender scallops</name>
    <name type="synonym">South American air plant</name>
    <dbReference type="NCBI Taxonomy" id="63787"/>
    <lineage>
        <taxon>Eukaryota</taxon>
        <taxon>Viridiplantae</taxon>
        <taxon>Streptophyta</taxon>
        <taxon>Embryophyta</taxon>
        <taxon>Tracheophyta</taxon>
        <taxon>Spermatophyta</taxon>
        <taxon>Magnoliopsida</taxon>
        <taxon>eudicotyledons</taxon>
        <taxon>Gunneridae</taxon>
        <taxon>Pentapetalae</taxon>
        <taxon>Saxifragales</taxon>
        <taxon>Crassulaceae</taxon>
        <taxon>Kalanchoe</taxon>
    </lineage>
</organism>
<keyword evidence="2" id="KW-0472">Membrane</keyword>
<feature type="compositionally biased region" description="Basic and acidic residues" evidence="1">
    <location>
        <begin position="122"/>
        <end position="135"/>
    </location>
</feature>
<dbReference type="AlphaFoldDB" id="A0A7N0URE5"/>
<feature type="region of interest" description="Disordered" evidence="1">
    <location>
        <begin position="117"/>
        <end position="141"/>
    </location>
</feature>